<dbReference type="EMBL" id="JAATJH010000010">
    <property type="protein sequence ID" value="NJC28302.1"/>
    <property type="molecule type" value="Genomic_DNA"/>
</dbReference>
<comment type="caution">
    <text evidence="1">The sequence shown here is derived from an EMBL/GenBank/DDBJ whole genome shotgun (WGS) entry which is preliminary data.</text>
</comment>
<accession>A0ABX0XGH5</accession>
<organism evidence="1 2">
    <name type="scientific">Neolewinella antarctica</name>
    <dbReference type="NCBI Taxonomy" id="442734"/>
    <lineage>
        <taxon>Bacteria</taxon>
        <taxon>Pseudomonadati</taxon>
        <taxon>Bacteroidota</taxon>
        <taxon>Saprospiria</taxon>
        <taxon>Saprospirales</taxon>
        <taxon>Lewinellaceae</taxon>
        <taxon>Neolewinella</taxon>
    </lineage>
</organism>
<protein>
    <recommendedName>
        <fullName evidence="3">Lipoprotein</fullName>
    </recommendedName>
</protein>
<sequence>MKHTRQLYTSLLILFTLFATSCKSVDKLVENGNYEETIRLAQKRLSGKEKKNPKYVAALEKAVNKSIQRDLDQADYFANSGTPDWGRIHGIYEKVDRRQRALQPLLPLSDKNGRYAQFNFVDLGDRLAATEGKAAEQAYANALANLTKGRAGDKRAARESFQDFATTERYRANYRDARTLREEARELGKVFIFVTTVNESGGYLPRGFEEELLRVETNNMDSDWRYYDFAARPGVTYDYDAQIVIRNIEVSPERITERSYVDEQEITDGDEYVLDARGNVAKDTLGNDITQPRRVIVRAQIIEILRSKAAVVNGSLVLYDNRLNRIVEEEALTAEAVFNNYASTFSGDRRALSRSTRRYVGNRAQQFPSNEALILDAADVLKPRLQELLATSYRTI</sequence>
<dbReference type="Proteomes" id="UP000770785">
    <property type="component" value="Unassembled WGS sequence"/>
</dbReference>
<evidence type="ECO:0008006" key="3">
    <source>
        <dbReference type="Google" id="ProtNLM"/>
    </source>
</evidence>
<proteinExistence type="predicted"/>
<dbReference type="PROSITE" id="PS51257">
    <property type="entry name" value="PROKAR_LIPOPROTEIN"/>
    <property type="match status" value="1"/>
</dbReference>
<evidence type="ECO:0000313" key="1">
    <source>
        <dbReference type="EMBL" id="NJC28302.1"/>
    </source>
</evidence>
<name>A0ABX0XGH5_9BACT</name>
<dbReference type="RefSeq" id="WP_245184760.1">
    <property type="nucleotide sequence ID" value="NZ_JAATJH010000010.1"/>
</dbReference>
<gene>
    <name evidence="1" type="ORF">GGR27_003825</name>
</gene>
<evidence type="ECO:0000313" key="2">
    <source>
        <dbReference type="Proteomes" id="UP000770785"/>
    </source>
</evidence>
<reference evidence="1 2" key="1">
    <citation type="submission" date="2020-03" db="EMBL/GenBank/DDBJ databases">
        <title>Genomic Encyclopedia of Type Strains, Phase IV (KMG-IV): sequencing the most valuable type-strain genomes for metagenomic binning, comparative biology and taxonomic classification.</title>
        <authorList>
            <person name="Goeker M."/>
        </authorList>
    </citation>
    <scope>NUCLEOTIDE SEQUENCE [LARGE SCALE GENOMIC DNA]</scope>
    <source>
        <strain evidence="1 2">DSM 105096</strain>
    </source>
</reference>
<keyword evidence="2" id="KW-1185">Reference proteome</keyword>